<keyword evidence="3" id="KW-1185">Reference proteome</keyword>
<comment type="caution">
    <text evidence="2">The sequence shown here is derived from an EMBL/GenBank/DDBJ whole genome shotgun (WGS) entry which is preliminary data.</text>
</comment>
<proteinExistence type="predicted"/>
<protein>
    <submittedName>
        <fullName evidence="2">Uncharacterized protein</fullName>
    </submittedName>
</protein>
<dbReference type="AlphaFoldDB" id="A0AA88DGH5"/>
<name>A0AA88DGH5_FICCA</name>
<accession>A0AA88DGH5</accession>
<sequence length="156" mass="16325">MNSGSSRTFGCKMEGSDEEGRERELPERERVRPPRNATSGSHHPHQHLVLLRRNVLGLCLGPYLQLQGWTCPALSLPRGCTTRRPTAIQQNLVRVGDRYGVGLVAGSWVGGLVADLAIKGGGPVEGHRKGPGVGDSPSSDRGAGVPCWVGAGGGGG</sequence>
<reference evidence="2" key="1">
    <citation type="submission" date="2023-07" db="EMBL/GenBank/DDBJ databases">
        <title>draft genome sequence of fig (Ficus carica).</title>
        <authorList>
            <person name="Takahashi T."/>
            <person name="Nishimura K."/>
        </authorList>
    </citation>
    <scope>NUCLEOTIDE SEQUENCE</scope>
</reference>
<organism evidence="2 3">
    <name type="scientific">Ficus carica</name>
    <name type="common">Common fig</name>
    <dbReference type="NCBI Taxonomy" id="3494"/>
    <lineage>
        <taxon>Eukaryota</taxon>
        <taxon>Viridiplantae</taxon>
        <taxon>Streptophyta</taxon>
        <taxon>Embryophyta</taxon>
        <taxon>Tracheophyta</taxon>
        <taxon>Spermatophyta</taxon>
        <taxon>Magnoliopsida</taxon>
        <taxon>eudicotyledons</taxon>
        <taxon>Gunneridae</taxon>
        <taxon>Pentapetalae</taxon>
        <taxon>rosids</taxon>
        <taxon>fabids</taxon>
        <taxon>Rosales</taxon>
        <taxon>Moraceae</taxon>
        <taxon>Ficeae</taxon>
        <taxon>Ficus</taxon>
    </lineage>
</organism>
<evidence type="ECO:0000256" key="1">
    <source>
        <dbReference type="SAM" id="MobiDB-lite"/>
    </source>
</evidence>
<evidence type="ECO:0000313" key="3">
    <source>
        <dbReference type="Proteomes" id="UP001187192"/>
    </source>
</evidence>
<dbReference type="Proteomes" id="UP001187192">
    <property type="component" value="Unassembled WGS sequence"/>
</dbReference>
<evidence type="ECO:0000313" key="2">
    <source>
        <dbReference type="EMBL" id="GMN56081.1"/>
    </source>
</evidence>
<dbReference type="EMBL" id="BTGU01000061">
    <property type="protein sequence ID" value="GMN56081.1"/>
    <property type="molecule type" value="Genomic_DNA"/>
</dbReference>
<gene>
    <name evidence="2" type="ORF">TIFTF001_025180</name>
</gene>
<feature type="compositionally biased region" description="Basic and acidic residues" evidence="1">
    <location>
        <begin position="14"/>
        <end position="32"/>
    </location>
</feature>
<feature type="region of interest" description="Disordered" evidence="1">
    <location>
        <begin position="122"/>
        <end position="156"/>
    </location>
</feature>
<feature type="region of interest" description="Disordered" evidence="1">
    <location>
        <begin position="1"/>
        <end position="45"/>
    </location>
</feature>